<evidence type="ECO:0000256" key="1">
    <source>
        <dbReference type="ARBA" id="ARBA00001933"/>
    </source>
</evidence>
<feature type="compositionally biased region" description="Basic and acidic residues" evidence="7">
    <location>
        <begin position="435"/>
        <end position="445"/>
    </location>
</feature>
<dbReference type="InterPro" id="IPR055102">
    <property type="entry name" value="PDXDC1-like_3rd"/>
</dbReference>
<protein>
    <recommendedName>
        <fullName evidence="6">Pyridoxal-dependent decarboxylase domain-containing protein 1</fullName>
    </recommendedName>
</protein>
<keyword evidence="3" id="KW-0210">Decarboxylase</keyword>
<accession>A0A6S7H893</accession>
<evidence type="ECO:0000313" key="11">
    <source>
        <dbReference type="Proteomes" id="UP001152795"/>
    </source>
</evidence>
<evidence type="ECO:0000256" key="7">
    <source>
        <dbReference type="SAM" id="MobiDB-lite"/>
    </source>
</evidence>
<feature type="domain" description="PDXDC1-like third" evidence="9">
    <location>
        <begin position="530"/>
        <end position="608"/>
    </location>
</feature>
<evidence type="ECO:0000256" key="2">
    <source>
        <dbReference type="ARBA" id="ARBA00009533"/>
    </source>
</evidence>
<dbReference type="InterPro" id="IPR015424">
    <property type="entry name" value="PyrdxlP-dep_Trfase"/>
</dbReference>
<dbReference type="InterPro" id="IPR015421">
    <property type="entry name" value="PyrdxlP-dep_Trfase_major"/>
</dbReference>
<feature type="region of interest" description="Disordered" evidence="7">
    <location>
        <begin position="409"/>
        <end position="445"/>
    </location>
</feature>
<dbReference type="EMBL" id="CACRXK020003985">
    <property type="protein sequence ID" value="CAB4001024.1"/>
    <property type="molecule type" value="Genomic_DNA"/>
</dbReference>
<dbReference type="PANTHER" id="PTHR42735:SF1">
    <property type="entry name" value="PYRIDOXAL-DEPENDENT DECARBOXYLASE DOMAIN-CONTAINING PROTEIN 1-RELATED"/>
    <property type="match status" value="1"/>
</dbReference>
<comment type="similarity">
    <text evidence="2">Belongs to the group II decarboxylase family.</text>
</comment>
<sequence>MADDSLVEQQTQEIENANDTDESKEPILEQTEEIPPEKEPQGVIEEIIASLLNVKSPRDDLQPMSMKDGENELQVILQEVSSQIPEKGMQSRYYCHPTRNTHISILARTFTSYLSLLEQTRLDKLYEHLVEEVTEWISKLFNFGDSLAYYHHHCWNGIVKVCRLALRMKYPKYATDGFTALYTRPPVIYISAAAHPSFGAYLRMELGLPQSSICEVPCNTMFGSMHSMDIAAFERLLSDDISCGKTPLLVVAHAGTPLVGHTDNLQRLRELSTQNGLWLHVIGDTLATLSLASVPSSMAPAISSDSITLILHRWFAMPTAHCCTLYRIKDRVQAAHAGLGCTEQDVETLILPLWISIKQIGMEELRNSVVKAGELAQHMCHLLDLLPNIKRIEQSRCISPVVVFRYSGESSESESSEGSNSSDEGDDESSEEENSSTKRKPEREKASNALIDSFNKMLVSSLSKEAVHVSIDLIHVPNVGWCLRFNPLVYAATSATTNDSVDHFIKCLETKISAFDATLSDRIGLLTALADKPHVVSVDIPDFPGVGAVQFIPQYWKSKDLKNLSVTKQQEIDELNTDVLEKLSDKNLFSQGEAPDGRVCIKIGLVRVELN</sequence>
<dbReference type="SUPFAM" id="SSF53383">
    <property type="entry name" value="PLP-dependent transferases"/>
    <property type="match status" value="1"/>
</dbReference>
<evidence type="ECO:0000259" key="8">
    <source>
        <dbReference type="Pfam" id="PF22930"/>
    </source>
</evidence>
<keyword evidence="11" id="KW-1185">Reference proteome</keyword>
<evidence type="ECO:0000256" key="5">
    <source>
        <dbReference type="ARBA" id="ARBA00023239"/>
    </source>
</evidence>
<gene>
    <name evidence="10" type="ORF">PACLA_8A076076</name>
</gene>
<feature type="compositionally biased region" description="Acidic residues" evidence="7">
    <location>
        <begin position="423"/>
        <end position="434"/>
    </location>
</feature>
<evidence type="ECO:0000256" key="6">
    <source>
        <dbReference type="ARBA" id="ARBA00047190"/>
    </source>
</evidence>
<name>A0A6S7H893_PARCT</name>
<feature type="domain" description="PDXDC1/PDXD2 second" evidence="8">
    <location>
        <begin position="399"/>
        <end position="519"/>
    </location>
</feature>
<dbReference type="AlphaFoldDB" id="A0A6S7H893"/>
<feature type="region of interest" description="Disordered" evidence="7">
    <location>
        <begin position="1"/>
        <end position="41"/>
    </location>
</feature>
<evidence type="ECO:0000256" key="4">
    <source>
        <dbReference type="ARBA" id="ARBA00022898"/>
    </source>
</evidence>
<dbReference type="Pfam" id="PF22930">
    <property type="entry name" value="PDXDC1-like_cen"/>
    <property type="match status" value="1"/>
</dbReference>
<dbReference type="PANTHER" id="PTHR42735">
    <property type="match status" value="1"/>
</dbReference>
<reference evidence="10" key="1">
    <citation type="submission" date="2020-04" db="EMBL/GenBank/DDBJ databases">
        <authorList>
            <person name="Alioto T."/>
            <person name="Alioto T."/>
            <person name="Gomez Garrido J."/>
        </authorList>
    </citation>
    <scope>NUCLEOTIDE SEQUENCE</scope>
    <source>
        <strain evidence="10">A484AB</strain>
    </source>
</reference>
<evidence type="ECO:0000259" key="9">
    <source>
        <dbReference type="Pfam" id="PF22937"/>
    </source>
</evidence>
<dbReference type="Gene3D" id="3.40.640.10">
    <property type="entry name" value="Type I PLP-dependent aspartate aminotransferase-like (Major domain)"/>
    <property type="match status" value="1"/>
</dbReference>
<dbReference type="OrthoDB" id="2161780at2759"/>
<dbReference type="GO" id="GO:0030170">
    <property type="term" value="F:pyridoxal phosphate binding"/>
    <property type="evidence" value="ECO:0007669"/>
    <property type="project" value="InterPro"/>
</dbReference>
<organism evidence="10 11">
    <name type="scientific">Paramuricea clavata</name>
    <name type="common">Red gorgonian</name>
    <name type="synonym">Violescent sea-whip</name>
    <dbReference type="NCBI Taxonomy" id="317549"/>
    <lineage>
        <taxon>Eukaryota</taxon>
        <taxon>Metazoa</taxon>
        <taxon>Cnidaria</taxon>
        <taxon>Anthozoa</taxon>
        <taxon>Octocorallia</taxon>
        <taxon>Malacalcyonacea</taxon>
        <taxon>Plexauridae</taxon>
        <taxon>Paramuricea</taxon>
    </lineage>
</organism>
<evidence type="ECO:0000256" key="3">
    <source>
        <dbReference type="ARBA" id="ARBA00022793"/>
    </source>
</evidence>
<keyword evidence="4" id="KW-0663">Pyridoxal phosphate</keyword>
<dbReference type="GO" id="GO:0019752">
    <property type="term" value="P:carboxylic acid metabolic process"/>
    <property type="evidence" value="ECO:0007669"/>
    <property type="project" value="InterPro"/>
</dbReference>
<dbReference type="GO" id="GO:0016831">
    <property type="term" value="F:carboxy-lyase activity"/>
    <property type="evidence" value="ECO:0007669"/>
    <property type="project" value="UniProtKB-KW"/>
</dbReference>
<dbReference type="Pfam" id="PF22937">
    <property type="entry name" value="PDXDC1-like_cen2"/>
    <property type="match status" value="1"/>
</dbReference>
<dbReference type="Proteomes" id="UP001152795">
    <property type="component" value="Unassembled WGS sequence"/>
</dbReference>
<keyword evidence="5" id="KW-0456">Lyase</keyword>
<dbReference type="InterPro" id="IPR050477">
    <property type="entry name" value="GrpII_AminoAcid_Decarb"/>
</dbReference>
<comment type="cofactor">
    <cofactor evidence="1">
        <name>pyridoxal 5'-phosphate</name>
        <dbReference type="ChEBI" id="CHEBI:597326"/>
    </cofactor>
</comment>
<evidence type="ECO:0000313" key="10">
    <source>
        <dbReference type="EMBL" id="CAB4001024.1"/>
    </source>
</evidence>
<dbReference type="InterPro" id="IPR055103">
    <property type="entry name" value="PDXDC1-like_2nd"/>
</dbReference>
<comment type="caution">
    <text evidence="10">The sequence shown here is derived from an EMBL/GenBank/DDBJ whole genome shotgun (WGS) entry which is preliminary data.</text>
</comment>
<proteinExistence type="inferred from homology"/>